<keyword evidence="1" id="KW-0732">Signal</keyword>
<protein>
    <submittedName>
        <fullName evidence="3">Cyanovirin-N</fullName>
    </submittedName>
</protein>
<dbReference type="Gene3D" id="2.30.60.10">
    <property type="entry name" value="Cyanovirin-N"/>
    <property type="match status" value="1"/>
</dbReference>
<dbReference type="RefSeq" id="XP_062774345.1">
    <property type="nucleotide sequence ID" value="XM_062918294.1"/>
</dbReference>
<feature type="signal peptide" evidence="1">
    <location>
        <begin position="1"/>
        <end position="30"/>
    </location>
</feature>
<dbReference type="Pfam" id="PF08881">
    <property type="entry name" value="CVNH"/>
    <property type="match status" value="1"/>
</dbReference>
<evidence type="ECO:0000259" key="2">
    <source>
        <dbReference type="Pfam" id="PF08881"/>
    </source>
</evidence>
<feature type="chain" id="PRO_5043993835" evidence="1">
    <location>
        <begin position="31"/>
        <end position="126"/>
    </location>
</feature>
<dbReference type="InterPro" id="IPR011058">
    <property type="entry name" value="Cyanovirin-N"/>
</dbReference>
<evidence type="ECO:0000256" key="1">
    <source>
        <dbReference type="SAM" id="SignalP"/>
    </source>
</evidence>
<proteinExistence type="predicted"/>
<evidence type="ECO:0000313" key="4">
    <source>
        <dbReference type="Proteomes" id="UP001322277"/>
    </source>
</evidence>
<dbReference type="KEGG" id="cdet:87938638"/>
<dbReference type="SUPFAM" id="SSF51322">
    <property type="entry name" value="Cyanovirin-N"/>
    <property type="match status" value="1"/>
</dbReference>
<feature type="domain" description="Cyanovirin-N" evidence="2">
    <location>
        <begin position="46"/>
        <end position="114"/>
    </location>
</feature>
<reference evidence="4" key="1">
    <citation type="journal article" date="2023" name="bioRxiv">
        <title>Complete genome of the Medicago anthracnose fungus, Colletotrichum destructivum, reveals a mini-chromosome-like region within a core chromosome.</title>
        <authorList>
            <person name="Lapalu N."/>
            <person name="Simon A."/>
            <person name="Lu A."/>
            <person name="Plaumann P.-L."/>
            <person name="Amselem J."/>
            <person name="Pigne S."/>
            <person name="Auger A."/>
            <person name="Koch C."/>
            <person name="Dallery J.-F."/>
            <person name="O'Connell R.J."/>
        </authorList>
    </citation>
    <scope>NUCLEOTIDE SEQUENCE [LARGE SCALE GENOMIC DNA]</scope>
    <source>
        <strain evidence="4">CBS 520.97</strain>
    </source>
</reference>
<sequence length="126" mass="13751">MGVFSQNRFSRHFVLLSGLMCVALGRLGRAEIEVSERGVQNRADGFLSSCVDWGALLNEKYKVAAYCRSTTGGWQWSVLNLNSCLVNVQGELKAQDDCEISAGAGRHTAHGIDLSRVADCFVPRLS</sequence>
<dbReference type="EMBL" id="CP137305">
    <property type="protein sequence ID" value="WQF77121.1"/>
    <property type="molecule type" value="Genomic_DNA"/>
</dbReference>
<gene>
    <name evidence="3" type="ORF">CDEST_02135</name>
</gene>
<accession>A0AAX4I186</accession>
<organism evidence="3 4">
    <name type="scientific">Colletotrichum destructivum</name>
    <dbReference type="NCBI Taxonomy" id="34406"/>
    <lineage>
        <taxon>Eukaryota</taxon>
        <taxon>Fungi</taxon>
        <taxon>Dikarya</taxon>
        <taxon>Ascomycota</taxon>
        <taxon>Pezizomycotina</taxon>
        <taxon>Sordariomycetes</taxon>
        <taxon>Hypocreomycetidae</taxon>
        <taxon>Glomerellales</taxon>
        <taxon>Glomerellaceae</taxon>
        <taxon>Colletotrichum</taxon>
        <taxon>Colletotrichum destructivum species complex</taxon>
    </lineage>
</organism>
<dbReference type="AlphaFoldDB" id="A0AAX4I186"/>
<keyword evidence="4" id="KW-1185">Reference proteome</keyword>
<name>A0AAX4I186_9PEZI</name>
<dbReference type="Proteomes" id="UP001322277">
    <property type="component" value="Chromosome 1"/>
</dbReference>
<dbReference type="GeneID" id="87938638"/>
<evidence type="ECO:0000313" key="3">
    <source>
        <dbReference type="EMBL" id="WQF77121.1"/>
    </source>
</evidence>
<dbReference type="InterPro" id="IPR036673">
    <property type="entry name" value="Cyanovirin-N_sf"/>
</dbReference>